<reference evidence="13" key="3">
    <citation type="journal article" date="2016" name="Genome Announc.">
        <title>Revised genome sequence of the purple photosynthetic bacterium Blastochloris viridis.</title>
        <authorList>
            <person name="Liu L.N."/>
            <person name="Faulkner M."/>
            <person name="Liu X."/>
            <person name="Huang F."/>
            <person name="Darby A.C."/>
            <person name="Hall N."/>
        </authorList>
    </citation>
    <scope>NUCLEOTIDE SEQUENCE [LARGE SCALE GENOMIC DNA]</scope>
    <source>
        <strain evidence="13">ATCC 19567 / DSM 133 / F</strain>
    </source>
</reference>
<evidence type="ECO:0000256" key="6">
    <source>
        <dbReference type="ARBA" id="ARBA00022989"/>
    </source>
</evidence>
<protein>
    <submittedName>
        <fullName evidence="11">Glutamate transport membrane-spanning protein</fullName>
    </submittedName>
    <submittedName>
        <fullName evidence="12">Glutamate/aspartate transport system permease protein gltK</fullName>
    </submittedName>
</protein>
<feature type="transmembrane region" description="Helical" evidence="8">
    <location>
        <begin position="63"/>
        <end position="84"/>
    </location>
</feature>
<dbReference type="Pfam" id="PF00528">
    <property type="entry name" value="BPD_transp_1"/>
    <property type="match status" value="1"/>
</dbReference>
<evidence type="ECO:0000256" key="1">
    <source>
        <dbReference type="ARBA" id="ARBA00004429"/>
    </source>
</evidence>
<dbReference type="SUPFAM" id="SSF161098">
    <property type="entry name" value="MetI-like"/>
    <property type="match status" value="1"/>
</dbReference>
<dbReference type="InterPro" id="IPR000515">
    <property type="entry name" value="MetI-like"/>
</dbReference>
<dbReference type="GO" id="GO:0043190">
    <property type="term" value="C:ATP-binding cassette (ABC) transporter complex"/>
    <property type="evidence" value="ECO:0007669"/>
    <property type="project" value="InterPro"/>
</dbReference>
<evidence type="ECO:0000256" key="2">
    <source>
        <dbReference type="ARBA" id="ARBA00010072"/>
    </source>
</evidence>
<feature type="transmembrane region" description="Helical" evidence="8">
    <location>
        <begin position="96"/>
        <end position="120"/>
    </location>
</feature>
<evidence type="ECO:0000256" key="8">
    <source>
        <dbReference type="RuleBase" id="RU363032"/>
    </source>
</evidence>
<dbReference type="NCBIfam" id="TIGR01726">
    <property type="entry name" value="HEQRo_perm_3TM"/>
    <property type="match status" value="1"/>
</dbReference>
<keyword evidence="5 8" id="KW-0812">Transmembrane</keyword>
<keyword evidence="13" id="KW-1185">Reference proteome</keyword>
<evidence type="ECO:0000259" key="10">
    <source>
        <dbReference type="PROSITE" id="PS50928"/>
    </source>
</evidence>
<dbReference type="PATRIC" id="fig|1079.6.peg.2100"/>
<gene>
    <name evidence="12" type="primary">gltK_1</name>
    <name evidence="11" type="ORF">BV133_2710</name>
    <name evidence="12" type="ORF">BVIRIDIS_14700</name>
</gene>
<evidence type="ECO:0000313" key="11">
    <source>
        <dbReference type="EMBL" id="BAS00304.1"/>
    </source>
</evidence>
<dbReference type="RefSeq" id="WP_055037508.1">
    <property type="nucleotide sequence ID" value="NZ_AP014854.2"/>
</dbReference>
<dbReference type="KEGG" id="bvr:BVIR_2025"/>
<comment type="similarity">
    <text evidence="2">Belongs to the binding-protein-dependent transport system permease family. HisMQ subfamily.</text>
</comment>
<dbReference type="EMBL" id="LN907867">
    <property type="protein sequence ID" value="CUU42458.1"/>
    <property type="molecule type" value="Genomic_DNA"/>
</dbReference>
<keyword evidence="6 8" id="KW-1133">Transmembrane helix</keyword>
<dbReference type="GO" id="GO:0022857">
    <property type="term" value="F:transmembrane transporter activity"/>
    <property type="evidence" value="ECO:0007669"/>
    <property type="project" value="InterPro"/>
</dbReference>
<accession>A0A0H5BQ40</accession>
<dbReference type="PANTHER" id="PTHR30614:SF21">
    <property type="entry name" value="AMINO ACID ABC TRANSPORTER PERMEASE"/>
    <property type="match status" value="1"/>
</dbReference>
<evidence type="ECO:0000313" key="12">
    <source>
        <dbReference type="EMBL" id="CUU42458.1"/>
    </source>
</evidence>
<dbReference type="Proteomes" id="UP000065734">
    <property type="component" value="Chromosome I"/>
</dbReference>
<evidence type="ECO:0000313" key="13">
    <source>
        <dbReference type="Proteomes" id="UP000065734"/>
    </source>
</evidence>
<dbReference type="PROSITE" id="PS50928">
    <property type="entry name" value="ABC_TM1"/>
    <property type="match status" value="1"/>
</dbReference>
<dbReference type="Gene3D" id="1.10.3720.10">
    <property type="entry name" value="MetI-like"/>
    <property type="match status" value="1"/>
</dbReference>
<name>A0A0H5BQ40_BLAVI</name>
<comment type="subcellular location">
    <subcellularLocation>
        <location evidence="1">Cell inner membrane</location>
        <topology evidence="1">Multi-pass membrane protein</topology>
    </subcellularLocation>
    <subcellularLocation>
        <location evidence="8">Cell membrane</location>
        <topology evidence="8">Multi-pass membrane protein</topology>
    </subcellularLocation>
</comment>
<evidence type="ECO:0000256" key="9">
    <source>
        <dbReference type="SAM" id="MobiDB-lite"/>
    </source>
</evidence>
<dbReference type="AlphaFoldDB" id="A0A0H5BQ40"/>
<dbReference type="STRING" id="1079.BVIR_2025"/>
<reference evidence="12" key="2">
    <citation type="submission" date="2015-11" db="EMBL/GenBank/DDBJ databases">
        <authorList>
            <person name="Zhang Y."/>
            <person name="Guo Z."/>
        </authorList>
    </citation>
    <scope>NUCLEOTIDE SEQUENCE</scope>
    <source>
        <strain evidence="12">1</strain>
    </source>
</reference>
<sequence>MLDFSVIGRNLDYLLLGQTADRVLGGLTLTLVMAITAAVLALAAGIMLALVAWRFSGWTRRLLFLWADLIRGIPLILVIFWLYFLLPVLLGGDLPSALTVILALAWFTSAAVMYSTLAAIEALPAGQLEAARAAGFSEAQTLRFILVPQALRNLVPSYVGLLVSLIKDTSLAFIINVPELTTVAGQVNSREQVYPVEIFLFLTLVYFVLCEGLSLSASALARRLKREGRQHSTVSGRSLRVPGNPLAENP</sequence>
<proteinExistence type="inferred from homology"/>
<dbReference type="CDD" id="cd06261">
    <property type="entry name" value="TM_PBP2"/>
    <property type="match status" value="1"/>
</dbReference>
<feature type="transmembrane region" description="Helical" evidence="8">
    <location>
        <begin position="198"/>
        <end position="221"/>
    </location>
</feature>
<reference evidence="11" key="1">
    <citation type="journal article" date="2015" name="Genome Announc.">
        <title>Complete Genome Sequence of the Bacteriochlorophyll b-Producing Photosynthetic Bacterium Blastochloris viridis.</title>
        <authorList>
            <person name="Tsukatani Y."/>
            <person name="Hirose Y."/>
            <person name="Harada J."/>
            <person name="Misawa N."/>
            <person name="Mori K."/>
            <person name="Inoue K."/>
            <person name="Tamiaki H."/>
        </authorList>
    </citation>
    <scope>NUCLEOTIDE SEQUENCE [LARGE SCALE GENOMIC DNA]</scope>
    <source>
        <strain evidence="11">DSM 133</strain>
    </source>
</reference>
<keyword evidence="3 8" id="KW-0813">Transport</keyword>
<feature type="transmembrane region" description="Helical" evidence="8">
    <location>
        <begin position="23"/>
        <end position="51"/>
    </location>
</feature>
<dbReference type="EMBL" id="AP014854">
    <property type="protein sequence ID" value="BAS00304.1"/>
    <property type="molecule type" value="Genomic_DNA"/>
</dbReference>
<dbReference type="InterPro" id="IPR043429">
    <property type="entry name" value="ArtM/GltK/GlnP/TcyL/YhdX-like"/>
</dbReference>
<keyword evidence="4" id="KW-1003">Cell membrane</keyword>
<dbReference type="InterPro" id="IPR035906">
    <property type="entry name" value="MetI-like_sf"/>
</dbReference>
<evidence type="ECO:0000256" key="4">
    <source>
        <dbReference type="ARBA" id="ARBA00022475"/>
    </source>
</evidence>
<evidence type="ECO:0000256" key="7">
    <source>
        <dbReference type="ARBA" id="ARBA00023136"/>
    </source>
</evidence>
<feature type="domain" description="ABC transmembrane type-1" evidence="10">
    <location>
        <begin position="27"/>
        <end position="217"/>
    </location>
</feature>
<evidence type="ECO:0000256" key="3">
    <source>
        <dbReference type="ARBA" id="ARBA00022448"/>
    </source>
</evidence>
<dbReference type="PANTHER" id="PTHR30614">
    <property type="entry name" value="MEMBRANE COMPONENT OF AMINO ACID ABC TRANSPORTER"/>
    <property type="match status" value="1"/>
</dbReference>
<dbReference type="GO" id="GO:0006865">
    <property type="term" value="P:amino acid transport"/>
    <property type="evidence" value="ECO:0007669"/>
    <property type="project" value="TreeGrafter"/>
</dbReference>
<organism evidence="12 13">
    <name type="scientific">Blastochloris viridis</name>
    <name type="common">Rhodopseudomonas viridis</name>
    <dbReference type="NCBI Taxonomy" id="1079"/>
    <lineage>
        <taxon>Bacteria</taxon>
        <taxon>Pseudomonadati</taxon>
        <taxon>Pseudomonadota</taxon>
        <taxon>Alphaproteobacteria</taxon>
        <taxon>Hyphomicrobiales</taxon>
        <taxon>Blastochloridaceae</taxon>
        <taxon>Blastochloris</taxon>
    </lineage>
</organism>
<evidence type="ECO:0000256" key="5">
    <source>
        <dbReference type="ARBA" id="ARBA00022692"/>
    </source>
</evidence>
<feature type="region of interest" description="Disordered" evidence="9">
    <location>
        <begin position="231"/>
        <end position="250"/>
    </location>
</feature>
<keyword evidence="7 8" id="KW-0472">Membrane</keyword>
<dbReference type="InterPro" id="IPR010065">
    <property type="entry name" value="AA_ABC_transptr_permease_3TM"/>
</dbReference>